<feature type="compositionally biased region" description="Basic and acidic residues" evidence="5">
    <location>
        <begin position="479"/>
        <end position="506"/>
    </location>
</feature>
<dbReference type="InterPro" id="IPR018039">
    <property type="entry name" value="IF_conserved"/>
</dbReference>
<evidence type="ECO:0000256" key="2">
    <source>
        <dbReference type="ARBA" id="ARBA00023054"/>
    </source>
</evidence>
<dbReference type="SMART" id="SM01391">
    <property type="entry name" value="Filament"/>
    <property type="match status" value="1"/>
</dbReference>
<dbReference type="Ensembl" id="ENSMMDT00005028321.1">
    <property type="protein sequence ID" value="ENSMMDP00005027652.1"/>
    <property type="gene ID" value="ENSMMDG00005013262.1"/>
</dbReference>
<dbReference type="Gene3D" id="1.20.5.1160">
    <property type="entry name" value="Vasodilator-stimulated phosphoprotein"/>
    <property type="match status" value="1"/>
</dbReference>
<evidence type="ECO:0000256" key="4">
    <source>
        <dbReference type="SAM" id="Coils"/>
    </source>
</evidence>
<organism evidence="7 8">
    <name type="scientific">Myripristis murdjan</name>
    <name type="common">pinecone soldierfish</name>
    <dbReference type="NCBI Taxonomy" id="586833"/>
    <lineage>
        <taxon>Eukaryota</taxon>
        <taxon>Metazoa</taxon>
        <taxon>Chordata</taxon>
        <taxon>Craniata</taxon>
        <taxon>Vertebrata</taxon>
        <taxon>Euteleostomi</taxon>
        <taxon>Actinopterygii</taxon>
        <taxon>Neopterygii</taxon>
        <taxon>Teleostei</taxon>
        <taxon>Neoteleostei</taxon>
        <taxon>Acanthomorphata</taxon>
        <taxon>Holocentriformes</taxon>
        <taxon>Holocentridae</taxon>
        <taxon>Myripristis</taxon>
    </lineage>
</organism>
<feature type="coiled-coil region" evidence="4">
    <location>
        <begin position="118"/>
        <end position="145"/>
    </location>
</feature>
<dbReference type="Gene3D" id="1.20.5.170">
    <property type="match status" value="1"/>
</dbReference>
<feature type="region of interest" description="Disordered" evidence="5">
    <location>
        <begin position="695"/>
        <end position="714"/>
    </location>
</feature>
<sequence>MLQFRRTFESEKHQLQELNDRLAQYLSRTKQLEQENSCLIAEINQIRQAKTSEWEQKYKAEMRDLRRMVGQLSFEKSQAEMEREKLWRELQMVQSLFSQETEVCRDIGGELKGCEIELQHAHKTNTELEQLLLKLDNEYKCLEEAHRHEIANLRRQVDSRVVPIITQTYHGPPAVSLEEVQQYARGLSEGWIETFEMYQQKVEEMEQSIKADQARLNDLQREKVQYAAEIDRLRAEGEKQGQIQMHLEEQLMHMQEKFRADFTEYQMIIEQLQHERNMLTDSMAEKLREHQHLLQVKMDLGMEVAAYRALLEGERVDHQGSHRRINQHQRERIIDIKMPSQPYTPRVSTSTRQHLDVRYTEQTSNLRRSPVPHSGSISPSRVVPISVTGRAQHQSPASRRDMISFTKARAEASASATTKEKQEQSSQNLQKKSAEEKTVTTRQVSPPEREYSSFNSTAYPKPVRVVSPPMMTLGSSTEVENKRKVSDEKEQTFKESDFKGKDKIESKTSPSEKNILESTAVEEIIERVLKPAGLDAKLSSPGDSKVTYHVEKTKHEDGTTKTQIVLESKVEEELDVSEDTALEELLSKGVKTVSLEAIKDTATGGMIQNLLSGLHGADILESKSVNVEIIEEPVESHSDEEYEIEHQSMSSFSQPSSTYFQIEELENVSQDPKEQRSADDDALKTFMADTGYGKGGSVKVQEVSRESESPYFSHDQEPHEYFVSTPDENLSEPEEGGGITSYGHYGVVDDLSDERYYQDEGPPLNRMTAEESDEYKFMSSDHSFVKESFPECIIEEEIHVSPTVQESVLEFLKEDSLDAKDQLKGTLEKIQDSVSGPLKDELAFFTRASCESPEKLTVDIKKAQQSSNNGTMTIVAELNVSQSLEDSGLLEAEGDDLSEEQIMAALQASNPGLEKALREGAGGGYSVRVSRDQDVTHGEWAEGFTTRESVTDITESHIKSTFQMDVNNSQAQASSEQELQTQILDTPLKVSHEKRVATVFLESPTDD</sequence>
<dbReference type="PANTHER" id="PTHR47136">
    <property type="entry name" value="SYNEMIN"/>
    <property type="match status" value="1"/>
</dbReference>
<keyword evidence="8" id="KW-1185">Reference proteome</keyword>
<feature type="region of interest" description="Disordered" evidence="5">
    <location>
        <begin position="361"/>
        <end position="511"/>
    </location>
</feature>
<dbReference type="GO" id="GO:0060053">
    <property type="term" value="C:neurofilament cytoskeleton"/>
    <property type="evidence" value="ECO:0007669"/>
    <property type="project" value="TreeGrafter"/>
</dbReference>
<keyword evidence="1 3" id="KW-0403">Intermediate filament</keyword>
<dbReference type="OrthoDB" id="9949055at2759"/>
<dbReference type="PANTHER" id="PTHR47136:SF1">
    <property type="entry name" value="SYNEMIN"/>
    <property type="match status" value="1"/>
</dbReference>
<dbReference type="SUPFAM" id="SSF64593">
    <property type="entry name" value="Intermediate filament protein, coiled coil region"/>
    <property type="match status" value="2"/>
</dbReference>
<proteinExistence type="inferred from homology"/>
<dbReference type="PROSITE" id="PS51842">
    <property type="entry name" value="IF_ROD_2"/>
    <property type="match status" value="1"/>
</dbReference>
<dbReference type="GO" id="GO:0017166">
    <property type="term" value="F:vinculin binding"/>
    <property type="evidence" value="ECO:0007669"/>
    <property type="project" value="TreeGrafter"/>
</dbReference>
<dbReference type="GO" id="GO:0043034">
    <property type="term" value="C:costamere"/>
    <property type="evidence" value="ECO:0007669"/>
    <property type="project" value="TreeGrafter"/>
</dbReference>
<gene>
    <name evidence="7" type="primary">synm</name>
</gene>
<evidence type="ECO:0000313" key="7">
    <source>
        <dbReference type="Ensembl" id="ENSMMDP00005027652.1"/>
    </source>
</evidence>
<protein>
    <submittedName>
        <fullName evidence="7">Synemin, intermediate filament protein</fullName>
    </submittedName>
</protein>
<evidence type="ECO:0000256" key="3">
    <source>
        <dbReference type="RuleBase" id="RU000685"/>
    </source>
</evidence>
<dbReference type="GeneTree" id="ENSGT00940000159268"/>
<dbReference type="GO" id="GO:0045104">
    <property type="term" value="P:intermediate filament cytoskeleton organization"/>
    <property type="evidence" value="ECO:0007669"/>
    <property type="project" value="InterPro"/>
</dbReference>
<reference evidence="7" key="3">
    <citation type="submission" date="2025-09" db="UniProtKB">
        <authorList>
            <consortium name="Ensembl"/>
        </authorList>
    </citation>
    <scope>IDENTIFICATION</scope>
</reference>
<reference evidence="7" key="2">
    <citation type="submission" date="2025-08" db="UniProtKB">
        <authorList>
            <consortium name="Ensembl"/>
        </authorList>
    </citation>
    <scope>IDENTIFICATION</scope>
</reference>
<evidence type="ECO:0000313" key="8">
    <source>
        <dbReference type="Proteomes" id="UP000472263"/>
    </source>
</evidence>
<evidence type="ECO:0000259" key="6">
    <source>
        <dbReference type="PROSITE" id="PS51842"/>
    </source>
</evidence>
<comment type="similarity">
    <text evidence="3">Belongs to the intermediate filament family.</text>
</comment>
<dbReference type="InterPro" id="IPR030634">
    <property type="entry name" value="SYNM"/>
</dbReference>
<dbReference type="InterPro" id="IPR039008">
    <property type="entry name" value="IF_rod_dom"/>
</dbReference>
<evidence type="ECO:0000256" key="5">
    <source>
        <dbReference type="SAM" id="MobiDB-lite"/>
    </source>
</evidence>
<dbReference type="GO" id="GO:0005200">
    <property type="term" value="F:structural constituent of cytoskeleton"/>
    <property type="evidence" value="ECO:0007669"/>
    <property type="project" value="InterPro"/>
</dbReference>
<name>A0A667YIF4_9TELE</name>
<feature type="compositionally biased region" description="Low complexity" evidence="5">
    <location>
        <begin position="374"/>
        <end position="387"/>
    </location>
</feature>
<dbReference type="GO" id="GO:0019215">
    <property type="term" value="F:intermediate filament binding"/>
    <property type="evidence" value="ECO:0007669"/>
    <property type="project" value="TreeGrafter"/>
</dbReference>
<dbReference type="Proteomes" id="UP000472263">
    <property type="component" value="Chromosome 6"/>
</dbReference>
<accession>A0A667YIF4</accession>
<keyword evidence="2 4" id="KW-0175">Coiled coil</keyword>
<feature type="domain" description="IF rod" evidence="6">
    <location>
        <begin position="11"/>
        <end position="318"/>
    </location>
</feature>
<feature type="coiled-coil region" evidence="4">
    <location>
        <begin position="195"/>
        <end position="236"/>
    </location>
</feature>
<dbReference type="InParanoid" id="A0A667YIF4"/>
<feature type="coiled-coil region" evidence="4">
    <location>
        <begin position="1"/>
        <end position="49"/>
    </location>
</feature>
<dbReference type="AlphaFoldDB" id="A0A667YIF4"/>
<dbReference type="GO" id="GO:0005882">
    <property type="term" value="C:intermediate filament"/>
    <property type="evidence" value="ECO:0007669"/>
    <property type="project" value="UniProtKB-KW"/>
</dbReference>
<reference evidence="7" key="1">
    <citation type="submission" date="2019-06" db="EMBL/GenBank/DDBJ databases">
        <authorList>
            <consortium name="Wellcome Sanger Institute Data Sharing"/>
        </authorList>
    </citation>
    <scope>NUCLEOTIDE SEQUENCE [LARGE SCALE GENOMIC DNA]</scope>
</reference>
<feature type="compositionally biased region" description="Basic and acidic residues" evidence="5">
    <location>
        <begin position="702"/>
        <end position="714"/>
    </location>
</feature>
<dbReference type="GO" id="GO:0031443">
    <property type="term" value="P:fast-twitch skeletal muscle fiber contraction"/>
    <property type="evidence" value="ECO:0007669"/>
    <property type="project" value="TreeGrafter"/>
</dbReference>
<evidence type="ECO:0000256" key="1">
    <source>
        <dbReference type="ARBA" id="ARBA00022754"/>
    </source>
</evidence>
<dbReference type="GO" id="GO:0008307">
    <property type="term" value="F:structural constituent of muscle"/>
    <property type="evidence" value="ECO:0007669"/>
    <property type="project" value="InterPro"/>
</dbReference>
<dbReference type="GO" id="GO:0042383">
    <property type="term" value="C:sarcolemma"/>
    <property type="evidence" value="ECO:0007669"/>
    <property type="project" value="TreeGrafter"/>
</dbReference>
<dbReference type="PROSITE" id="PS00226">
    <property type="entry name" value="IF_ROD_1"/>
    <property type="match status" value="1"/>
</dbReference>
<dbReference type="Pfam" id="PF00038">
    <property type="entry name" value="Filament"/>
    <property type="match status" value="1"/>
</dbReference>